<proteinExistence type="predicted"/>
<feature type="compositionally biased region" description="Polar residues" evidence="1">
    <location>
        <begin position="47"/>
        <end position="69"/>
    </location>
</feature>
<accession>A0A1J1IUZ4</accession>
<dbReference type="EMBL" id="CVRI01000057">
    <property type="protein sequence ID" value="CRL02361.1"/>
    <property type="molecule type" value="Genomic_DNA"/>
</dbReference>
<protein>
    <submittedName>
        <fullName evidence="2">CLUMA_CG015677, isoform A</fullName>
    </submittedName>
</protein>
<keyword evidence="3" id="KW-1185">Reference proteome</keyword>
<evidence type="ECO:0000313" key="3">
    <source>
        <dbReference type="Proteomes" id="UP000183832"/>
    </source>
</evidence>
<dbReference type="Proteomes" id="UP000183832">
    <property type="component" value="Unassembled WGS sequence"/>
</dbReference>
<dbReference type="AlphaFoldDB" id="A0A1J1IUZ4"/>
<gene>
    <name evidence="2" type="ORF">CLUMA_CG015677</name>
</gene>
<feature type="region of interest" description="Disordered" evidence="1">
    <location>
        <begin position="43"/>
        <end position="69"/>
    </location>
</feature>
<name>A0A1J1IUZ4_9DIPT</name>
<evidence type="ECO:0000313" key="2">
    <source>
        <dbReference type="EMBL" id="CRL02361.1"/>
    </source>
</evidence>
<dbReference type="PROSITE" id="PS51257">
    <property type="entry name" value="PROKAR_LIPOPROTEIN"/>
    <property type="match status" value="1"/>
</dbReference>
<dbReference type="OrthoDB" id="6612291at2759"/>
<reference evidence="2 3" key="1">
    <citation type="submission" date="2015-04" db="EMBL/GenBank/DDBJ databases">
        <authorList>
            <person name="Syromyatnikov M.Y."/>
            <person name="Popov V.N."/>
        </authorList>
    </citation>
    <scope>NUCLEOTIDE SEQUENCE [LARGE SCALE GENOMIC DNA]</scope>
</reference>
<evidence type="ECO:0000256" key="1">
    <source>
        <dbReference type="SAM" id="MobiDB-lite"/>
    </source>
</evidence>
<sequence>MLKPTRNLKTSLQLNRGHMLISSFVGCKFHVDFKVNAKLAMRRNKTKQSQNVQYKPETTTHYSRKATVS</sequence>
<organism evidence="2 3">
    <name type="scientific">Clunio marinus</name>
    <dbReference type="NCBI Taxonomy" id="568069"/>
    <lineage>
        <taxon>Eukaryota</taxon>
        <taxon>Metazoa</taxon>
        <taxon>Ecdysozoa</taxon>
        <taxon>Arthropoda</taxon>
        <taxon>Hexapoda</taxon>
        <taxon>Insecta</taxon>
        <taxon>Pterygota</taxon>
        <taxon>Neoptera</taxon>
        <taxon>Endopterygota</taxon>
        <taxon>Diptera</taxon>
        <taxon>Nematocera</taxon>
        <taxon>Chironomoidea</taxon>
        <taxon>Chironomidae</taxon>
        <taxon>Clunio</taxon>
    </lineage>
</organism>